<dbReference type="STRING" id="1056495.Calag_1039"/>
<proteinExistence type="predicted"/>
<dbReference type="KEGG" id="clg:Calag_1039"/>
<dbReference type="RefSeq" id="WP_015232658.1">
    <property type="nucleotide sequence ID" value="NC_019791.1"/>
</dbReference>
<dbReference type="HOGENOM" id="CLU_119412_2_1_2"/>
<name>L0AA70_CALLD</name>
<accession>L0AA70</accession>
<dbReference type="SUPFAM" id="SSF50249">
    <property type="entry name" value="Nucleic acid-binding proteins"/>
    <property type="match status" value="1"/>
</dbReference>
<reference evidence="4" key="1">
    <citation type="submission" date="2012-03" db="EMBL/GenBank/DDBJ databases">
        <title>Complete genome of Caldisphaera lagunensis DSM 15908.</title>
        <authorList>
            <person name="Lucas S."/>
            <person name="Copeland A."/>
            <person name="Lapidus A."/>
            <person name="Glavina del Rio T."/>
            <person name="Dalin E."/>
            <person name="Tice H."/>
            <person name="Bruce D."/>
            <person name="Goodwin L."/>
            <person name="Pitluck S."/>
            <person name="Peters L."/>
            <person name="Mikhailova N."/>
            <person name="Teshima H."/>
            <person name="Kyrpides N."/>
            <person name="Mavromatis K."/>
            <person name="Ivanova N."/>
            <person name="Brettin T."/>
            <person name="Detter J.C."/>
            <person name="Han C."/>
            <person name="Larimer F."/>
            <person name="Land M."/>
            <person name="Hauser L."/>
            <person name="Markowitz V."/>
            <person name="Cheng J.-F."/>
            <person name="Hugenholtz P."/>
            <person name="Woyke T."/>
            <person name="Wu D."/>
            <person name="Spring S."/>
            <person name="Schroeder M."/>
            <person name="Brambilla E."/>
            <person name="Klenk H.-P."/>
            <person name="Eisen J.A."/>
        </authorList>
    </citation>
    <scope>NUCLEOTIDE SEQUENCE [LARGE SCALE GENOMIC DNA]</scope>
    <source>
        <strain evidence="4">DSM 15908 / JCM 11604 / IC-154</strain>
    </source>
</reference>
<evidence type="ECO:0000313" key="4">
    <source>
        <dbReference type="Proteomes" id="UP000010469"/>
    </source>
</evidence>
<dbReference type="PANTHER" id="PTHR34075:SF6">
    <property type="entry name" value="DNA-BINDING PROTEIN"/>
    <property type="match status" value="1"/>
</dbReference>
<dbReference type="Pfam" id="PF12172">
    <property type="entry name" value="zf-ChsH2"/>
    <property type="match status" value="1"/>
</dbReference>
<evidence type="ECO:0000259" key="1">
    <source>
        <dbReference type="Pfam" id="PF01796"/>
    </source>
</evidence>
<dbReference type="eggNOG" id="arCOG01283">
    <property type="taxonomic scope" value="Archaea"/>
</dbReference>
<feature type="domain" description="ChsH2 C-terminal OB-fold" evidence="1">
    <location>
        <begin position="100"/>
        <end position="163"/>
    </location>
</feature>
<feature type="domain" description="ChsH2 rubredoxin-like zinc ribbon" evidence="2">
    <location>
        <begin position="64"/>
        <end position="98"/>
    </location>
</feature>
<dbReference type="OrthoDB" id="9573at2157"/>
<dbReference type="InterPro" id="IPR022002">
    <property type="entry name" value="ChsH2_Znr"/>
</dbReference>
<protein>
    <submittedName>
        <fullName evidence="3">Putative nucleic-acid-binding protein containing a Zn-ribbon</fullName>
    </submittedName>
</protein>
<dbReference type="InParanoid" id="L0AA70"/>
<dbReference type="InterPro" id="IPR052513">
    <property type="entry name" value="Thioester_dehydratase-like"/>
</dbReference>
<dbReference type="Pfam" id="PF01796">
    <property type="entry name" value="OB_ChsH2_C"/>
    <property type="match status" value="1"/>
</dbReference>
<gene>
    <name evidence="3" type="ordered locus">Calag_1039</name>
</gene>
<dbReference type="AlphaFoldDB" id="L0AA70"/>
<organism evidence="3 4">
    <name type="scientific">Caldisphaera lagunensis (strain DSM 15908 / JCM 11604 / ANMR 0165 / IC-154)</name>
    <dbReference type="NCBI Taxonomy" id="1056495"/>
    <lineage>
        <taxon>Archaea</taxon>
        <taxon>Thermoproteota</taxon>
        <taxon>Thermoprotei</taxon>
        <taxon>Acidilobales</taxon>
        <taxon>Caldisphaeraceae</taxon>
        <taxon>Caldisphaera</taxon>
    </lineage>
</organism>
<evidence type="ECO:0000259" key="2">
    <source>
        <dbReference type="Pfam" id="PF12172"/>
    </source>
</evidence>
<evidence type="ECO:0000313" key="3">
    <source>
        <dbReference type="EMBL" id="AFZ70761.1"/>
    </source>
</evidence>
<sequence>MPKSQKEEAIESLKQLEAFANNMKSSIGVPMIVDPKTNVAIWYDQRELNLKFMVSIEKTRKFFESLSEGKLLATKCVKTGEILFPPQVDCPSSPGSEVEWVELPKDGELITYTIITTKPFSFSHYNDYTVGIAKLSNGVQVLAWVRETDPKKLRIGMKVKLEITKREPEGYLTYEFVPV</sequence>
<dbReference type="EMBL" id="CP003378">
    <property type="protein sequence ID" value="AFZ70761.1"/>
    <property type="molecule type" value="Genomic_DNA"/>
</dbReference>
<dbReference type="InterPro" id="IPR012340">
    <property type="entry name" value="NA-bd_OB-fold"/>
</dbReference>
<dbReference type="InterPro" id="IPR002878">
    <property type="entry name" value="ChsH2_C"/>
</dbReference>
<dbReference type="Gene3D" id="6.10.30.10">
    <property type="match status" value="1"/>
</dbReference>
<dbReference type="PANTHER" id="PTHR34075">
    <property type="entry name" value="BLR3430 PROTEIN"/>
    <property type="match status" value="1"/>
</dbReference>
<dbReference type="GeneID" id="14212299"/>
<dbReference type="Proteomes" id="UP000010469">
    <property type="component" value="Chromosome"/>
</dbReference>
<keyword evidence="4" id="KW-1185">Reference proteome</keyword>